<keyword evidence="3" id="KW-0804">Transcription</keyword>
<dbReference type="GO" id="GO:0003700">
    <property type="term" value="F:DNA-binding transcription factor activity"/>
    <property type="evidence" value="ECO:0007669"/>
    <property type="project" value="InterPro"/>
</dbReference>
<dbReference type="SMART" id="SM00345">
    <property type="entry name" value="HTH_GNTR"/>
    <property type="match status" value="1"/>
</dbReference>
<dbReference type="InterPro" id="IPR036388">
    <property type="entry name" value="WH-like_DNA-bd_sf"/>
</dbReference>
<dbReference type="EMBL" id="AP025739">
    <property type="protein sequence ID" value="BDI31191.1"/>
    <property type="molecule type" value="Genomic_DNA"/>
</dbReference>
<dbReference type="PROSITE" id="PS50949">
    <property type="entry name" value="HTH_GNTR"/>
    <property type="match status" value="1"/>
</dbReference>
<dbReference type="InterPro" id="IPR036390">
    <property type="entry name" value="WH_DNA-bd_sf"/>
</dbReference>
<dbReference type="Gene3D" id="1.10.10.10">
    <property type="entry name" value="Winged helix-like DNA-binding domain superfamily/Winged helix DNA-binding domain"/>
    <property type="match status" value="1"/>
</dbReference>
<keyword evidence="1" id="KW-0805">Transcription regulation</keyword>
<reference evidence="4 5" key="1">
    <citation type="journal article" date="2019" name="Int. J. Syst. Evol. Microbiol.">
        <title>Capsulimonas corticalis gen. nov., sp. nov., an aerobic capsulated bacterium, of a novel bacterial order, Capsulimonadales ord. nov., of the class Armatimonadia of the phylum Armatimonadetes.</title>
        <authorList>
            <person name="Li J."/>
            <person name="Kudo C."/>
            <person name="Tonouchi A."/>
        </authorList>
    </citation>
    <scope>NUCLEOTIDE SEQUENCE [LARGE SCALE GENOMIC DNA]</scope>
    <source>
        <strain evidence="4 5">AX-7</strain>
    </source>
</reference>
<dbReference type="InterPro" id="IPR046335">
    <property type="entry name" value="LacI/GalR-like_sensor"/>
</dbReference>
<dbReference type="PANTHER" id="PTHR30146">
    <property type="entry name" value="LACI-RELATED TRANSCRIPTIONAL REPRESSOR"/>
    <property type="match status" value="1"/>
</dbReference>
<dbReference type="InterPro" id="IPR028082">
    <property type="entry name" value="Peripla_BP_I"/>
</dbReference>
<proteinExistence type="predicted"/>
<dbReference type="KEGG" id="ccot:CCAX7_32420"/>
<name>A0A402D3Z4_9BACT</name>
<dbReference type="InterPro" id="IPR000524">
    <property type="entry name" value="Tscrpt_reg_HTH_GntR"/>
</dbReference>
<accession>A0A402D3Z4</accession>
<dbReference type="GO" id="GO:0000976">
    <property type="term" value="F:transcription cis-regulatory region binding"/>
    <property type="evidence" value="ECO:0007669"/>
    <property type="project" value="TreeGrafter"/>
</dbReference>
<gene>
    <name evidence="4" type="ORF">CCAX7_32420</name>
</gene>
<dbReference type="OrthoDB" id="9772505at2"/>
<dbReference type="Proteomes" id="UP000287394">
    <property type="component" value="Chromosome"/>
</dbReference>
<dbReference type="Pfam" id="PF00392">
    <property type="entry name" value="GntR"/>
    <property type="match status" value="1"/>
</dbReference>
<dbReference type="Gene3D" id="3.40.50.2300">
    <property type="match status" value="2"/>
</dbReference>
<evidence type="ECO:0000313" key="4">
    <source>
        <dbReference type="EMBL" id="BDI31191.1"/>
    </source>
</evidence>
<dbReference type="CDD" id="cd07377">
    <property type="entry name" value="WHTH_GntR"/>
    <property type="match status" value="1"/>
</dbReference>
<dbReference type="PANTHER" id="PTHR30146:SF109">
    <property type="entry name" value="HTH-TYPE TRANSCRIPTIONAL REGULATOR GALS"/>
    <property type="match status" value="1"/>
</dbReference>
<dbReference type="SUPFAM" id="SSF53822">
    <property type="entry name" value="Periplasmic binding protein-like I"/>
    <property type="match status" value="1"/>
</dbReference>
<organism evidence="4 5">
    <name type="scientific">Capsulimonas corticalis</name>
    <dbReference type="NCBI Taxonomy" id="2219043"/>
    <lineage>
        <taxon>Bacteria</taxon>
        <taxon>Bacillati</taxon>
        <taxon>Armatimonadota</taxon>
        <taxon>Armatimonadia</taxon>
        <taxon>Capsulimonadales</taxon>
        <taxon>Capsulimonadaceae</taxon>
        <taxon>Capsulimonas</taxon>
    </lineage>
</organism>
<evidence type="ECO:0000256" key="3">
    <source>
        <dbReference type="ARBA" id="ARBA00023163"/>
    </source>
</evidence>
<evidence type="ECO:0000256" key="2">
    <source>
        <dbReference type="ARBA" id="ARBA00023125"/>
    </source>
</evidence>
<dbReference type="AlphaFoldDB" id="A0A402D3Z4"/>
<keyword evidence="5" id="KW-1185">Reference proteome</keyword>
<protein>
    <submittedName>
        <fullName evidence="4">LacI family transcriptional regulator</fullName>
    </submittedName>
</protein>
<dbReference type="Pfam" id="PF13377">
    <property type="entry name" value="Peripla_BP_3"/>
    <property type="match status" value="1"/>
</dbReference>
<keyword evidence="2" id="KW-0238">DNA-binding</keyword>
<dbReference type="PRINTS" id="PR00035">
    <property type="entry name" value="HTHGNTR"/>
</dbReference>
<dbReference type="RefSeq" id="WP_119324270.1">
    <property type="nucleotide sequence ID" value="NZ_AP025739.1"/>
</dbReference>
<evidence type="ECO:0000313" key="5">
    <source>
        <dbReference type="Proteomes" id="UP000287394"/>
    </source>
</evidence>
<evidence type="ECO:0000256" key="1">
    <source>
        <dbReference type="ARBA" id="ARBA00023015"/>
    </source>
</evidence>
<dbReference type="CDD" id="cd06267">
    <property type="entry name" value="PBP1_LacI_sugar_binding-like"/>
    <property type="match status" value="1"/>
</dbReference>
<dbReference type="SUPFAM" id="SSF46785">
    <property type="entry name" value="Winged helix' DNA-binding domain"/>
    <property type="match status" value="1"/>
</dbReference>
<sequence length="386" mass="42978">MPDMSNGVRLPAAERLAAALLGRIERGEYAPGEWLPTERELAAEFRADRSTIRSALSSLAAKDLIVRETGRRPRVSLRPADEAGDQNSREAKVALQTLAVLSPQTPHYPASPSIQRGVLQVLINKEAPYRLIVFDNNAETRAETIRRERRALESIRNEGISGVIVWHQGNLHTLPDLRLLQEAGIPMVLVDRCDPSFACDFVGIDNSAAAREAVTHLLDLGHQRVMHLTMDDPTITVRDREQGYRDAMMSHGIRPEPDWTYRMSNAVHLQPPVTSAADHFLGLAERPTAVFVLNDLIAHEFMTELQARGVRVPEDISIMGFDDMDRHSLRPSPLTTVHQPFEQMGEKAVDLLLTRLAQPAGAPVAHRHILLPTRLVIRTSCIPLLP</sequence>